<evidence type="ECO:0000313" key="4">
    <source>
        <dbReference type="EMBL" id="RMX66148.1"/>
    </source>
</evidence>
<evidence type="ECO:0000256" key="1">
    <source>
        <dbReference type="SAM" id="MobiDB-lite"/>
    </source>
</evidence>
<feature type="region of interest" description="Disordered" evidence="1">
    <location>
        <begin position="995"/>
        <end position="1041"/>
    </location>
</feature>
<evidence type="ECO:0000259" key="3">
    <source>
        <dbReference type="Pfam" id="PF12348"/>
    </source>
</evidence>
<reference evidence="6 7" key="1">
    <citation type="submission" date="2018-06" db="EMBL/GenBank/DDBJ databases">
        <title>Comparative genomics of downy mildews reveals potential adaptations to biotrophy.</title>
        <authorList>
            <person name="Fletcher K."/>
            <person name="Klosterman S.J."/>
            <person name="Derevnina L."/>
            <person name="Martin F."/>
            <person name="Koike S."/>
            <person name="Reyes Chin-Wo S."/>
            <person name="Mou B."/>
            <person name="Michelmore R."/>
        </authorList>
    </citation>
    <scope>NUCLEOTIDE SEQUENCE [LARGE SCALE GENOMIC DNA]</scope>
    <source>
        <strain evidence="5 7">R13</strain>
        <strain evidence="4 6">R14</strain>
    </source>
</reference>
<protein>
    <recommendedName>
        <fullName evidence="3">CLASP N-terminal domain-containing protein</fullName>
    </recommendedName>
</protein>
<dbReference type="Proteomes" id="UP000286097">
    <property type="component" value="Unassembled WGS sequence"/>
</dbReference>
<feature type="compositionally biased region" description="Polar residues" evidence="1">
    <location>
        <begin position="286"/>
        <end position="299"/>
    </location>
</feature>
<dbReference type="STRING" id="542832.A0A3M6VGM6"/>
<feature type="transmembrane region" description="Helical" evidence="2">
    <location>
        <begin position="1051"/>
        <end position="1075"/>
    </location>
</feature>
<dbReference type="SUPFAM" id="SSF48371">
    <property type="entry name" value="ARM repeat"/>
    <property type="match status" value="1"/>
</dbReference>
<dbReference type="VEuPathDB" id="FungiDB:DD237_004135"/>
<feature type="region of interest" description="Disordered" evidence="1">
    <location>
        <begin position="357"/>
        <end position="518"/>
    </location>
</feature>
<dbReference type="InterPro" id="IPR024395">
    <property type="entry name" value="CLASP_N_dom"/>
</dbReference>
<name>A0A3M6VGM6_9STRA</name>
<dbReference type="Proteomes" id="UP000282087">
    <property type="component" value="Unassembled WGS sequence"/>
</dbReference>
<dbReference type="EMBL" id="QLLG01000214">
    <property type="protein sequence ID" value="RMX66148.1"/>
    <property type="molecule type" value="Genomic_DNA"/>
</dbReference>
<feature type="compositionally biased region" description="Low complexity" evidence="1">
    <location>
        <begin position="479"/>
        <end position="493"/>
    </location>
</feature>
<dbReference type="Gene3D" id="1.25.10.10">
    <property type="entry name" value="Leucine-rich Repeat Variant"/>
    <property type="match status" value="1"/>
</dbReference>
<feature type="compositionally biased region" description="Basic and acidic residues" evidence="1">
    <location>
        <begin position="995"/>
        <end position="1004"/>
    </location>
</feature>
<dbReference type="AlphaFoldDB" id="A0A3M6VGM6"/>
<keyword evidence="6" id="KW-1185">Reference proteome</keyword>
<feature type="region of interest" description="Disordered" evidence="1">
    <location>
        <begin position="840"/>
        <end position="861"/>
    </location>
</feature>
<evidence type="ECO:0000313" key="7">
    <source>
        <dbReference type="Proteomes" id="UP000286097"/>
    </source>
</evidence>
<keyword evidence="2" id="KW-0812">Transmembrane</keyword>
<accession>A0A3M6VGM6</accession>
<keyword evidence="2" id="KW-1133">Transmembrane helix</keyword>
<feature type="region of interest" description="Disordered" evidence="1">
    <location>
        <begin position="283"/>
        <end position="307"/>
    </location>
</feature>
<dbReference type="InterPro" id="IPR011989">
    <property type="entry name" value="ARM-like"/>
</dbReference>
<gene>
    <name evidence="5" type="ORF">DD237_004135</name>
    <name evidence="4" type="ORF">DD238_003440</name>
</gene>
<sequence length="1183" mass="132055">MERLILQIQETQKVLQKPETDWSDRCASIEDLATAVESLGQLEDYKDVVRLLLSLSRDIGVQIRAIRSKLVKDVCEHLIRIVMVTGRDFQEMANVLLPSIIATSKSTLAAIRQPGAKLLSKLSENVRYDLAIVRKIYENAMQEKTCVLVLEQLRIVFVYWSDEEVLPWESDVLEMVRLGLNSQHSDVRKAARDVLCRSERVDELREMLSDQVKALLIQEHRTSPLAAAIMEKHPEIVTKLGALSRNRAILAQSRSRLRKSVQNTDIYVSATPPPHLEQQKVLEQKPCSSGGSAAKTSRTALAPEGTEISESVRGALDNPGVFGGSDDCQQEETATILSPSQMHVLYAKQEIGLSNASEVEESPCPRADIHSPTTVTRASSASNAEETLLQHSSVQIEDLQISGSSNRSSGLYGEKHQESPTRSCGSPELWSPRSPRQGSFSLKGQENIGPSTHGSNAYVEEDTVEPNPFSASDEYFSKPIPSSLDAPSSPSPSTENVTHRPRRQTLAHQEHNNSPPQLCSSLLSSPKLTAPKGSQQLRLVDTIPESVSKPNQGVRSPLREQYADYVHDGEDDIGELTGIGDHEELNIEWDHCRLDDIRLQNEGKQRSVENDDDQERDVFLDEWHVDEKPRHRRDSLNEVGDLVSGNLVDVADNNETATENEPKMSEMDRHAKSKLHEHCPMRNDTEVEEDREKRLSVEAKLGGLRDDALAGLLNVRKEMTRLRAMANNEESCGTNFVEKRSTPAQNVLDAADIAEEAQEQIPLKQDTQTWKEPKKAGRYMERLTHADDVSRSSLIVPSNDVACEQPKESSSLKMPEQGMYHATTRMDSYERLESNYLGLQGAHRPPRVSDHSNATIDESELLRFAEKDRGERTKAPSLNLQQDARPGFQASFDAHEQAGRFDEAEKLFATKDDPSALGIYNRPQSPEPERYMHSKPYQVRFPPTQLGAKLNPSFAKAQKKIVVEEKIDAASKDVVTEDVTAVADAEIEAAPVEGHKEVSLKDRQPVSSQDETNEIVAPDCAKRDTTSDTAPRFTSKESAVVQGRKTPPATLGWASSFAIIIVVFLAAMFCMIGILRAAKKVQDSHEYHLALKTRIEKFEASITETHRKVLKLEDDYAIWSDYVRKLTEEDEVHALAQLEAIQVEVQKWQHEMNADLMAFQQALLVDSIGASFADLHVNNTKQI</sequence>
<evidence type="ECO:0000313" key="5">
    <source>
        <dbReference type="EMBL" id="RQM15392.1"/>
    </source>
</evidence>
<comment type="caution">
    <text evidence="4">The sequence shown here is derived from an EMBL/GenBank/DDBJ whole genome shotgun (WGS) entry which is preliminary data.</text>
</comment>
<feature type="domain" description="CLASP N-terminal" evidence="3">
    <location>
        <begin position="7"/>
        <end position="194"/>
    </location>
</feature>
<proteinExistence type="predicted"/>
<organism evidence="4 6">
    <name type="scientific">Peronospora effusa</name>
    <dbReference type="NCBI Taxonomy" id="542832"/>
    <lineage>
        <taxon>Eukaryota</taxon>
        <taxon>Sar</taxon>
        <taxon>Stramenopiles</taxon>
        <taxon>Oomycota</taxon>
        <taxon>Peronosporomycetes</taxon>
        <taxon>Peronosporales</taxon>
        <taxon>Peronosporaceae</taxon>
        <taxon>Peronospora</taxon>
    </lineage>
</organism>
<dbReference type="EMBL" id="QKXF01000158">
    <property type="protein sequence ID" value="RQM15392.1"/>
    <property type="molecule type" value="Genomic_DNA"/>
</dbReference>
<evidence type="ECO:0000313" key="6">
    <source>
        <dbReference type="Proteomes" id="UP000282087"/>
    </source>
</evidence>
<feature type="compositionally biased region" description="Polar residues" evidence="1">
    <location>
        <begin position="434"/>
        <end position="455"/>
    </location>
</feature>
<feature type="compositionally biased region" description="Polar residues" evidence="1">
    <location>
        <begin position="371"/>
        <end position="409"/>
    </location>
</feature>
<evidence type="ECO:0000256" key="2">
    <source>
        <dbReference type="SAM" id="Phobius"/>
    </source>
</evidence>
<dbReference type="InterPro" id="IPR016024">
    <property type="entry name" value="ARM-type_fold"/>
</dbReference>
<dbReference type="Pfam" id="PF12348">
    <property type="entry name" value="CLASP_N"/>
    <property type="match status" value="1"/>
</dbReference>
<keyword evidence="2" id="KW-0472">Membrane</keyword>